<comment type="caution">
    <text evidence="9">The sequence shown here is derived from an EMBL/GenBank/DDBJ whole genome shotgun (WGS) entry which is preliminary data.</text>
</comment>
<keyword evidence="10" id="KW-1185">Reference proteome</keyword>
<gene>
    <name evidence="9" type="ORF">OIU79_012603</name>
</gene>
<dbReference type="EMBL" id="JAPFFK010000017">
    <property type="protein sequence ID" value="KAJ6699378.1"/>
    <property type="molecule type" value="Genomic_DNA"/>
</dbReference>
<dbReference type="Pfam" id="PF13724">
    <property type="entry name" value="DNA_binding_2"/>
    <property type="match status" value="1"/>
</dbReference>
<dbReference type="PANTHER" id="PTHR33057">
    <property type="entry name" value="TRANSCRIPTION REPRESSOR OFP7-RELATED"/>
    <property type="match status" value="1"/>
</dbReference>
<dbReference type="Proteomes" id="UP001151532">
    <property type="component" value="Chromosome 6"/>
</dbReference>
<dbReference type="NCBIfam" id="TIGR01568">
    <property type="entry name" value="A_thal_3678"/>
    <property type="match status" value="1"/>
</dbReference>
<evidence type="ECO:0000256" key="3">
    <source>
        <dbReference type="ARBA" id="ARBA00023015"/>
    </source>
</evidence>
<dbReference type="InterPro" id="IPR025830">
    <property type="entry name" value="DNA_bnd_dom_ovate"/>
</dbReference>
<evidence type="ECO:0000259" key="8">
    <source>
        <dbReference type="PROSITE" id="PS51754"/>
    </source>
</evidence>
<dbReference type="PROSITE" id="PS51754">
    <property type="entry name" value="OVATE"/>
    <property type="match status" value="1"/>
</dbReference>
<feature type="compositionally biased region" description="Polar residues" evidence="7">
    <location>
        <begin position="144"/>
        <end position="159"/>
    </location>
</feature>
<evidence type="ECO:0000256" key="4">
    <source>
        <dbReference type="ARBA" id="ARBA00023163"/>
    </source>
</evidence>
<evidence type="ECO:0000313" key="9">
    <source>
        <dbReference type="EMBL" id="KAJ6699378.1"/>
    </source>
</evidence>
<keyword evidence="3 6" id="KW-0805">Transcription regulation</keyword>
<feature type="compositionally biased region" description="Polar residues" evidence="7">
    <location>
        <begin position="38"/>
        <end position="50"/>
    </location>
</feature>
<comment type="function">
    <text evidence="6">Transcriptional repressor that regulates multiple aspects of plant growth and development.</text>
</comment>
<dbReference type="GO" id="GO:0045892">
    <property type="term" value="P:negative regulation of DNA-templated transcription"/>
    <property type="evidence" value="ECO:0007669"/>
    <property type="project" value="UniProtKB-UniRule"/>
</dbReference>
<keyword evidence="2 6" id="KW-0678">Repressor</keyword>
<feature type="region of interest" description="Disordered" evidence="7">
    <location>
        <begin position="25"/>
        <end position="56"/>
    </location>
</feature>
<dbReference type="InterPro" id="IPR038933">
    <property type="entry name" value="Ovate"/>
</dbReference>
<reference evidence="9" key="1">
    <citation type="submission" date="2022-11" db="EMBL/GenBank/DDBJ databases">
        <authorList>
            <person name="Hyden B.L."/>
            <person name="Feng K."/>
            <person name="Yates T."/>
            <person name="Jawdy S."/>
            <person name="Smart L.B."/>
            <person name="Muchero W."/>
        </authorList>
    </citation>
    <scope>NUCLEOTIDE SEQUENCE</scope>
    <source>
        <tissue evidence="9">Shoot tip</tissue>
    </source>
</reference>
<dbReference type="Pfam" id="PF04844">
    <property type="entry name" value="Ovate"/>
    <property type="match status" value="1"/>
</dbReference>
<feature type="region of interest" description="Disordered" evidence="7">
    <location>
        <begin position="144"/>
        <end position="192"/>
    </location>
</feature>
<proteinExistence type="predicted"/>
<feature type="region of interest" description="Disordered" evidence="7">
    <location>
        <begin position="91"/>
        <end position="128"/>
    </location>
</feature>
<evidence type="ECO:0000256" key="5">
    <source>
        <dbReference type="ARBA" id="ARBA00023242"/>
    </source>
</evidence>
<reference evidence="9" key="2">
    <citation type="journal article" date="2023" name="Int. J. Mol. Sci.">
        <title>De Novo Assembly and Annotation of 11 Diverse Shrub Willow (Salix) Genomes Reveals Novel Gene Organization in Sex-Linked Regions.</title>
        <authorList>
            <person name="Hyden B."/>
            <person name="Feng K."/>
            <person name="Yates T.B."/>
            <person name="Jawdy S."/>
            <person name="Cereghino C."/>
            <person name="Smart L.B."/>
            <person name="Muchero W."/>
        </authorList>
    </citation>
    <scope>NUCLEOTIDE SEQUENCE</scope>
    <source>
        <tissue evidence="9">Shoot tip</tissue>
    </source>
</reference>
<evidence type="ECO:0000256" key="6">
    <source>
        <dbReference type="RuleBase" id="RU367028"/>
    </source>
</evidence>
<dbReference type="InterPro" id="IPR006458">
    <property type="entry name" value="Ovate_C"/>
</dbReference>
<feature type="compositionally biased region" description="Low complexity" evidence="7">
    <location>
        <begin position="107"/>
        <end position="116"/>
    </location>
</feature>
<dbReference type="GO" id="GO:0003677">
    <property type="term" value="F:DNA binding"/>
    <property type="evidence" value="ECO:0007669"/>
    <property type="project" value="InterPro"/>
</dbReference>
<organism evidence="9 10">
    <name type="scientific">Salix purpurea</name>
    <name type="common">Purple osier willow</name>
    <dbReference type="NCBI Taxonomy" id="77065"/>
    <lineage>
        <taxon>Eukaryota</taxon>
        <taxon>Viridiplantae</taxon>
        <taxon>Streptophyta</taxon>
        <taxon>Embryophyta</taxon>
        <taxon>Tracheophyta</taxon>
        <taxon>Spermatophyta</taxon>
        <taxon>Magnoliopsida</taxon>
        <taxon>eudicotyledons</taxon>
        <taxon>Gunneridae</taxon>
        <taxon>Pentapetalae</taxon>
        <taxon>rosids</taxon>
        <taxon>fabids</taxon>
        <taxon>Malpighiales</taxon>
        <taxon>Salicaceae</taxon>
        <taxon>Saliceae</taxon>
        <taxon>Salix</taxon>
    </lineage>
</organism>
<keyword evidence="5 6" id="KW-0539">Nucleus</keyword>
<feature type="compositionally biased region" description="Basic residues" evidence="7">
    <location>
        <begin position="91"/>
        <end position="106"/>
    </location>
</feature>
<comment type="subcellular location">
    <subcellularLocation>
        <location evidence="1 6">Nucleus</location>
    </subcellularLocation>
</comment>
<evidence type="ECO:0000256" key="2">
    <source>
        <dbReference type="ARBA" id="ARBA00022491"/>
    </source>
</evidence>
<dbReference type="AlphaFoldDB" id="A0A9Q0T3I9"/>
<evidence type="ECO:0000313" key="10">
    <source>
        <dbReference type="Proteomes" id="UP001151532"/>
    </source>
</evidence>
<evidence type="ECO:0000256" key="7">
    <source>
        <dbReference type="SAM" id="MobiDB-lite"/>
    </source>
</evidence>
<evidence type="ECO:0000256" key="1">
    <source>
        <dbReference type="ARBA" id="ARBA00004123"/>
    </source>
</evidence>
<accession>A0A9Q0T3I9</accession>
<dbReference type="OrthoDB" id="1928390at2759"/>
<name>A0A9Q0T3I9_SALPP</name>
<protein>
    <recommendedName>
        <fullName evidence="6">Transcription repressor</fullName>
    </recommendedName>
    <alternativeName>
        <fullName evidence="6">Ovate family protein</fullName>
    </alternativeName>
</protein>
<keyword evidence="4 6" id="KW-0804">Transcription</keyword>
<dbReference type="PANTHER" id="PTHR33057:SF151">
    <property type="entry name" value="TRANSCRIPTION REPRESSOR OFP1"/>
    <property type="match status" value="1"/>
</dbReference>
<feature type="domain" description="OVATE" evidence="8">
    <location>
        <begin position="403"/>
        <end position="462"/>
    </location>
</feature>
<dbReference type="GO" id="GO:0005634">
    <property type="term" value="C:nucleus"/>
    <property type="evidence" value="ECO:0007669"/>
    <property type="project" value="UniProtKB-SubCell"/>
</dbReference>
<sequence>MLTFSPFMDHPQALQFQAAPPYLSSQARTEFQPEQRHTQSSNFSGSTSHRFYSPAQKRKRVGRGFFMGNNRFRLSDMMPNAWLYKLKHAGKTRKHGTTTLSMKKKQATPAAEAQQPPSKPEHPQCSSYPRKSYYITRELISSAQKFDTSPRNSKSTHANSPDPPRKSSNQRNRRRAVTASPKLVSSSASPGCSCRATLWTKSDSPPDSSASLSDDFLDQETDFSVSFPPEFKPDSFNQMLSWSSSCDCKLDSTDNDDILISVDKKSISRSLDNLNVFRSISDVDLPPIVTKPAKFDDQVEAIRKKETRVPIKYRRSSAKYEETNAHASLSVKAVREESIAVKEHKTSSVRRNSVTSPGVRLRVNSPRISNKKIQAYNNVRKSVSSTTSSSSRSGRSLSDSLAVVKSSFDPQKDFRDSMVEMIVENNIKASKDLENLLACYLSLNSDEYHDLIIKVFKQIWFDLTEVKLK</sequence>